<evidence type="ECO:0000256" key="3">
    <source>
        <dbReference type="ARBA" id="ARBA00003976"/>
    </source>
</evidence>
<evidence type="ECO:0000256" key="2">
    <source>
        <dbReference type="ARBA" id="ARBA00001947"/>
    </source>
</evidence>
<comment type="catalytic activity">
    <reaction evidence="1">
        <text>[E2 ubiquitin-conjugating enzyme]-S-ubiquitinyl-L-cysteine + [acceptor protein]-L-lysine = [E2 ubiquitin-conjugating enzyme]-L-cysteine + [acceptor protein]-N(6)-ubiquitinyl-L-lysine.</text>
        <dbReference type="EC" id="2.3.2.31"/>
    </reaction>
</comment>
<dbReference type="FunFam" id="3.30.40.10:FF:000019">
    <property type="entry name" value="RBR-type E3 ubiquitin transferase"/>
    <property type="match status" value="1"/>
</dbReference>
<dbReference type="EMBL" id="JAKOGI010000028">
    <property type="protein sequence ID" value="KAJ8448684.1"/>
    <property type="molecule type" value="Genomic_DNA"/>
</dbReference>
<protein>
    <recommendedName>
        <fullName evidence="6">RBR-type E3 ubiquitin transferase</fullName>
        <ecNumber evidence="6">2.3.2.31</ecNumber>
    </recommendedName>
</protein>
<keyword evidence="8" id="KW-0479">Metal-binding</keyword>
<evidence type="ECO:0000256" key="4">
    <source>
        <dbReference type="ARBA" id="ARBA00004906"/>
    </source>
</evidence>
<reference evidence="16" key="1">
    <citation type="submission" date="2022-04" db="EMBL/GenBank/DDBJ databases">
        <title>Carnegiea gigantea Genome sequencing and assembly v2.</title>
        <authorList>
            <person name="Copetti D."/>
            <person name="Sanderson M.J."/>
            <person name="Burquez A."/>
            <person name="Wojciechowski M.F."/>
        </authorList>
    </citation>
    <scope>NUCLEOTIDE SEQUENCE</scope>
    <source>
        <strain evidence="16">SGP5-SGP5p</strain>
        <tissue evidence="16">Aerial part</tissue>
    </source>
</reference>
<gene>
    <name evidence="16" type="ORF">Cgig2_010571</name>
</gene>
<evidence type="ECO:0000256" key="7">
    <source>
        <dbReference type="ARBA" id="ARBA00022679"/>
    </source>
</evidence>
<proteinExistence type="inferred from homology"/>
<evidence type="ECO:0000256" key="8">
    <source>
        <dbReference type="ARBA" id="ARBA00022723"/>
    </source>
</evidence>
<dbReference type="InterPro" id="IPR044066">
    <property type="entry name" value="TRIAD_supradom"/>
</dbReference>
<dbReference type="PROSITE" id="PS51873">
    <property type="entry name" value="TRIAD"/>
    <property type="match status" value="1"/>
</dbReference>
<evidence type="ECO:0000256" key="11">
    <source>
        <dbReference type="ARBA" id="ARBA00022786"/>
    </source>
</evidence>
<comment type="caution">
    <text evidence="16">The sequence shown here is derived from an EMBL/GenBank/DDBJ whole genome shotgun (WGS) entry which is preliminary data.</text>
</comment>
<evidence type="ECO:0000256" key="9">
    <source>
        <dbReference type="ARBA" id="ARBA00022737"/>
    </source>
</evidence>
<dbReference type="EC" id="2.3.2.31" evidence="6"/>
<dbReference type="Gene3D" id="1.20.120.1750">
    <property type="match status" value="1"/>
</dbReference>
<comment type="function">
    <text evidence="3">Might act as an E3 ubiquitin-protein ligase, or as part of E3 complex, which accepts ubiquitin from specific E2 ubiquitin-conjugating enzymes and then transfers it to substrates.</text>
</comment>
<evidence type="ECO:0000256" key="1">
    <source>
        <dbReference type="ARBA" id="ARBA00001798"/>
    </source>
</evidence>
<dbReference type="Proteomes" id="UP001153076">
    <property type="component" value="Unassembled WGS sequence"/>
</dbReference>
<evidence type="ECO:0000313" key="16">
    <source>
        <dbReference type="EMBL" id="KAJ8448684.1"/>
    </source>
</evidence>
<keyword evidence="17" id="KW-1185">Reference proteome</keyword>
<keyword evidence="11" id="KW-0833">Ubl conjugation pathway</keyword>
<comment type="similarity">
    <text evidence="5">Belongs to the RBR family. Ariadne subfamily.</text>
</comment>
<dbReference type="GO" id="GO:0061630">
    <property type="term" value="F:ubiquitin protein ligase activity"/>
    <property type="evidence" value="ECO:0007669"/>
    <property type="project" value="UniProtKB-EC"/>
</dbReference>
<dbReference type="AlphaFoldDB" id="A0A9Q1KS30"/>
<evidence type="ECO:0000256" key="6">
    <source>
        <dbReference type="ARBA" id="ARBA00012251"/>
    </source>
</evidence>
<evidence type="ECO:0000259" key="14">
    <source>
        <dbReference type="PROSITE" id="PS50089"/>
    </source>
</evidence>
<comment type="pathway">
    <text evidence="4">Protein modification; protein ubiquitination.</text>
</comment>
<feature type="domain" description="RING-type" evidence="15">
    <location>
        <begin position="146"/>
        <end position="354"/>
    </location>
</feature>
<dbReference type="PROSITE" id="PS50089">
    <property type="entry name" value="ZF_RING_2"/>
    <property type="match status" value="1"/>
</dbReference>
<dbReference type="InterPro" id="IPR031127">
    <property type="entry name" value="E3_UB_ligase_RBR"/>
</dbReference>
<comment type="cofactor">
    <cofactor evidence="2">
        <name>Zn(2+)</name>
        <dbReference type="ChEBI" id="CHEBI:29105"/>
    </cofactor>
</comment>
<dbReference type="GO" id="GO:0008270">
    <property type="term" value="F:zinc ion binding"/>
    <property type="evidence" value="ECO:0007669"/>
    <property type="project" value="UniProtKB-KW"/>
</dbReference>
<evidence type="ECO:0000256" key="5">
    <source>
        <dbReference type="ARBA" id="ARBA00005884"/>
    </source>
</evidence>
<evidence type="ECO:0000313" key="17">
    <source>
        <dbReference type="Proteomes" id="UP001153076"/>
    </source>
</evidence>
<organism evidence="16 17">
    <name type="scientific">Carnegiea gigantea</name>
    <dbReference type="NCBI Taxonomy" id="171969"/>
    <lineage>
        <taxon>Eukaryota</taxon>
        <taxon>Viridiplantae</taxon>
        <taxon>Streptophyta</taxon>
        <taxon>Embryophyta</taxon>
        <taxon>Tracheophyta</taxon>
        <taxon>Spermatophyta</taxon>
        <taxon>Magnoliopsida</taxon>
        <taxon>eudicotyledons</taxon>
        <taxon>Gunneridae</taxon>
        <taxon>Pentapetalae</taxon>
        <taxon>Caryophyllales</taxon>
        <taxon>Cactineae</taxon>
        <taxon>Cactaceae</taxon>
        <taxon>Cactoideae</taxon>
        <taxon>Echinocereeae</taxon>
        <taxon>Carnegiea</taxon>
    </lineage>
</organism>
<keyword evidence="9" id="KW-0677">Repeat</keyword>
<dbReference type="SUPFAM" id="SSF57850">
    <property type="entry name" value="RING/U-box"/>
    <property type="match status" value="2"/>
</dbReference>
<keyword evidence="10 13" id="KW-0863">Zinc-finger</keyword>
<dbReference type="GO" id="GO:0016567">
    <property type="term" value="P:protein ubiquitination"/>
    <property type="evidence" value="ECO:0007669"/>
    <property type="project" value="InterPro"/>
</dbReference>
<keyword evidence="12" id="KW-0862">Zinc</keyword>
<dbReference type="InterPro" id="IPR002867">
    <property type="entry name" value="IBR_dom"/>
</dbReference>
<dbReference type="InterPro" id="IPR013083">
    <property type="entry name" value="Znf_RING/FYVE/PHD"/>
</dbReference>
<evidence type="ECO:0000256" key="13">
    <source>
        <dbReference type="PROSITE-ProRule" id="PRU00175"/>
    </source>
</evidence>
<dbReference type="OrthoDB" id="10009520at2759"/>
<dbReference type="InterPro" id="IPR048962">
    <property type="entry name" value="ARIH1-like_UBL"/>
</dbReference>
<dbReference type="InterPro" id="IPR001841">
    <property type="entry name" value="Znf_RING"/>
</dbReference>
<keyword evidence="7" id="KW-0808">Transferase</keyword>
<dbReference type="Pfam" id="PF21235">
    <property type="entry name" value="UBA_ARI1"/>
    <property type="match status" value="1"/>
</dbReference>
<accession>A0A9Q1KS30</accession>
<name>A0A9Q1KS30_9CARY</name>
<dbReference type="Gene3D" id="3.30.40.10">
    <property type="entry name" value="Zinc/RING finger domain, C3HC4 (zinc finger)"/>
    <property type="match status" value="1"/>
</dbReference>
<evidence type="ECO:0000259" key="15">
    <source>
        <dbReference type="PROSITE" id="PS51873"/>
    </source>
</evidence>
<feature type="domain" description="RING-type" evidence="14">
    <location>
        <begin position="150"/>
        <end position="199"/>
    </location>
</feature>
<dbReference type="SMART" id="SM00647">
    <property type="entry name" value="IBR"/>
    <property type="match status" value="1"/>
</dbReference>
<dbReference type="Pfam" id="PF01485">
    <property type="entry name" value="IBR"/>
    <property type="match status" value="1"/>
</dbReference>
<evidence type="ECO:0000256" key="12">
    <source>
        <dbReference type="ARBA" id="ARBA00022833"/>
    </source>
</evidence>
<evidence type="ECO:0000256" key="10">
    <source>
        <dbReference type="ARBA" id="ARBA00022771"/>
    </source>
</evidence>
<sequence>MLRLEYVNQSKCSLILNLRDEIDDDWELIDVHEEEFSDAGERDIAGDGQDSDVTDLPDHLPFPSFNFPRTIKFKILSKADVLQHLEDKITLVCSIVPLSRAEAIVLLHHFKWDVDRAQDEWLEREQKVRQAVGLFERPIVATSDAAKIACGTCQEKLPGDMNNMMLAVSCGHQFCHSCWTEYVSKAIGDGPRCLALRCPHPSCGAAVGPDMVDLLSSEKDKKKFENCLLKSYLNSCEEAKWCPAPGCEYALFSSGDGDSSNVTCRCFYRFCWKHVDDGHKREIAKKSLERYNSYYQRWVTTESLPMLCEILMIPPKELDVLVEANLQIAECWQLLKWAYVYVYFLSEDECSKMPLLEFMQEQAEDLVKLLHKHVEELKHSLLQGDVPMTRLKDFRNNLVQLTRVTRNHFDKMAMALNARLPEVVFIPTPMASSMLE</sequence>
<dbReference type="PANTHER" id="PTHR11685">
    <property type="entry name" value="RBR FAMILY RING FINGER AND IBR DOMAIN-CONTAINING"/>
    <property type="match status" value="1"/>
</dbReference>